<feature type="region of interest" description="Disordered" evidence="1">
    <location>
        <begin position="304"/>
        <end position="323"/>
    </location>
</feature>
<gene>
    <name evidence="2" type="ORF">BHU25_20810</name>
</gene>
<organism evidence="2 3">
    <name type="scientific">Pseudomonas vranovensis</name>
    <dbReference type="NCBI Taxonomy" id="321661"/>
    <lineage>
        <taxon>Bacteria</taxon>
        <taxon>Pseudomonadati</taxon>
        <taxon>Pseudomonadota</taxon>
        <taxon>Gammaproteobacteria</taxon>
        <taxon>Pseudomonadales</taxon>
        <taxon>Pseudomonadaceae</taxon>
        <taxon>Pseudomonas</taxon>
    </lineage>
</organism>
<keyword evidence="3" id="KW-1185">Reference proteome</keyword>
<dbReference type="RefSeq" id="WP_123567270.1">
    <property type="nucleotide sequence ID" value="NZ_MOAM01000028.1"/>
</dbReference>
<dbReference type="EMBL" id="MOAM01000028">
    <property type="protein sequence ID" value="ROL66623.1"/>
    <property type="molecule type" value="Genomic_DNA"/>
</dbReference>
<comment type="caution">
    <text evidence="2">The sequence shown here is derived from an EMBL/GenBank/DDBJ whole genome shotgun (WGS) entry which is preliminary data.</text>
</comment>
<sequence>MLSTDDFVPMEAAIGSLRQTAPAFLDAIATAVRTYRSSDVVPNEQVCSRAHGKPIPGFALTYAHLSGYLDLAVSKHASVFIETEAGVCRSENVFINRSWLMALNELAILQPGIAQPIALRAFGTQKASVTPLFPPLDDQTPDSARAELRRLKIQIEKNLVLPGEDARDREIESLRAQVASLVEAKSQGDELNAAQAMTLKMLTLENDQLRRVREDEASSRRLSAPVEAVQPAARPISNVEIRNAAIREARCEVAKLAMALWASPDLADCRTGKMAQLVRDHIDPKYAELLPATNISLAKWLSSDVAPPSAKRRGRPSKSDPNK</sequence>
<evidence type="ECO:0000256" key="1">
    <source>
        <dbReference type="SAM" id="MobiDB-lite"/>
    </source>
</evidence>
<evidence type="ECO:0000313" key="2">
    <source>
        <dbReference type="EMBL" id="ROL66623.1"/>
    </source>
</evidence>
<dbReference type="Proteomes" id="UP000285286">
    <property type="component" value="Unassembled WGS sequence"/>
</dbReference>
<reference evidence="2 3" key="1">
    <citation type="submission" date="2016-10" db="EMBL/GenBank/DDBJ databases">
        <title>Comparative genome analysis of multiple Pseudomonas spp. focuses on biocontrol and plant growth promoting traits.</title>
        <authorList>
            <person name="Tao X.-Y."/>
            <person name="Taylor C.G."/>
        </authorList>
    </citation>
    <scope>NUCLEOTIDE SEQUENCE [LARGE SCALE GENOMIC DNA]</scope>
    <source>
        <strain evidence="2 3">15D11</strain>
    </source>
</reference>
<dbReference type="AlphaFoldDB" id="A0A423D4Y1"/>
<proteinExistence type="predicted"/>
<accession>A0A423D4Y1</accession>
<name>A0A423D4Y1_9PSED</name>
<protein>
    <submittedName>
        <fullName evidence="2">Uncharacterized protein</fullName>
    </submittedName>
</protein>
<evidence type="ECO:0000313" key="3">
    <source>
        <dbReference type="Proteomes" id="UP000285286"/>
    </source>
</evidence>